<evidence type="ECO:0008006" key="4">
    <source>
        <dbReference type="Google" id="ProtNLM"/>
    </source>
</evidence>
<feature type="transmembrane region" description="Helical" evidence="1">
    <location>
        <begin position="21"/>
        <end position="42"/>
    </location>
</feature>
<name>A0ABV0BD46_9SPHN</name>
<protein>
    <recommendedName>
        <fullName evidence="4">Inner membrane protein</fullName>
    </recommendedName>
</protein>
<dbReference type="RefSeq" id="WP_346247582.1">
    <property type="nucleotide sequence ID" value="NZ_JBDIZK010000009.1"/>
</dbReference>
<comment type="caution">
    <text evidence="2">The sequence shown here is derived from an EMBL/GenBank/DDBJ whole genome shotgun (WGS) entry which is preliminary data.</text>
</comment>
<keyword evidence="1" id="KW-1133">Transmembrane helix</keyword>
<evidence type="ECO:0000256" key="1">
    <source>
        <dbReference type="SAM" id="Phobius"/>
    </source>
</evidence>
<gene>
    <name evidence="2" type="ORF">TPR58_15375</name>
</gene>
<dbReference type="Proteomes" id="UP001427805">
    <property type="component" value="Unassembled WGS sequence"/>
</dbReference>
<keyword evidence="1" id="KW-0812">Transmembrane</keyword>
<evidence type="ECO:0000313" key="3">
    <source>
        <dbReference type="Proteomes" id="UP001427805"/>
    </source>
</evidence>
<dbReference type="EMBL" id="JBDIZK010000009">
    <property type="protein sequence ID" value="MEN3748556.1"/>
    <property type="molecule type" value="Genomic_DNA"/>
</dbReference>
<evidence type="ECO:0000313" key="2">
    <source>
        <dbReference type="EMBL" id="MEN3748556.1"/>
    </source>
</evidence>
<organism evidence="2 3">
    <name type="scientific">Sphingomonas rustica</name>
    <dbReference type="NCBI Taxonomy" id="3103142"/>
    <lineage>
        <taxon>Bacteria</taxon>
        <taxon>Pseudomonadati</taxon>
        <taxon>Pseudomonadota</taxon>
        <taxon>Alphaproteobacteria</taxon>
        <taxon>Sphingomonadales</taxon>
        <taxon>Sphingomonadaceae</taxon>
        <taxon>Sphingomonas</taxon>
    </lineage>
</organism>
<keyword evidence="3" id="KW-1185">Reference proteome</keyword>
<reference evidence="2 3" key="1">
    <citation type="submission" date="2024-05" db="EMBL/GenBank/DDBJ databases">
        <title>Sphingomonas sp. HF-S3 16S ribosomal RNA gene Genome sequencing and assembly.</title>
        <authorList>
            <person name="Lee H."/>
        </authorList>
    </citation>
    <scope>NUCLEOTIDE SEQUENCE [LARGE SCALE GENOMIC DNA]</scope>
    <source>
        <strain evidence="2 3">HF-S3</strain>
    </source>
</reference>
<proteinExistence type="predicted"/>
<sequence>MNSDEPLALEPARGPSPLVRTLLVAVIAFIAGVAGMAAFNWWTNSGTSAPAQPAPTPVAVQEPPAPVRALPPGTDVATLAAREQALAARLDLLDLRLRDTEGSARAASGYASQAERLLIAFASRRAIERGQALGPLETQLRRRFGEAHGEAVSTVIQSAAQPVLLQDLRVALETIAPRLLVAPDAGPWTRFRAMVGDLIVLRRVDTPDPRASARLREAQGLLAAGNVEAALAEVARMPGAGDAENWVNNAKRYLAARSALNEIEQAAMDTPPAASRQAS</sequence>
<accession>A0ABV0BD46</accession>
<keyword evidence="1" id="KW-0472">Membrane</keyword>